<evidence type="ECO:0000313" key="1">
    <source>
        <dbReference type="EMBL" id="CDV96397.1"/>
    </source>
</evidence>
<dbReference type="EMBL" id="LK996027">
    <property type="protein sequence ID" value="CDV96397.1"/>
    <property type="molecule type" value="Genomic_DNA"/>
</dbReference>
<proteinExistence type="predicted"/>
<organism evidence="1">
    <name type="scientific">Desulfitobacterium hafniense</name>
    <name type="common">Desulfitobacterium frappieri</name>
    <dbReference type="NCBI Taxonomy" id="49338"/>
    <lineage>
        <taxon>Bacteria</taxon>
        <taxon>Bacillati</taxon>
        <taxon>Bacillota</taxon>
        <taxon>Clostridia</taxon>
        <taxon>Eubacteriales</taxon>
        <taxon>Desulfitobacteriaceae</taxon>
        <taxon>Desulfitobacterium</taxon>
    </lineage>
</organism>
<dbReference type="AlphaFoldDB" id="A0A098AW61"/>
<feature type="non-terminal residue" evidence="1">
    <location>
        <position position="25"/>
    </location>
</feature>
<protein>
    <submittedName>
        <fullName evidence="1">Uncharacterized protein</fullName>
    </submittedName>
</protein>
<name>A0A098AW61_DESHA</name>
<sequence>MKANDIAALMVTELNKANAKFPQFN</sequence>
<accession>A0A098AW61</accession>
<reference evidence="1" key="1">
    <citation type="submission" date="2014-07" db="EMBL/GenBank/DDBJ databases">
        <authorList>
            <person name="Hornung V.Bastian."/>
        </authorList>
    </citation>
    <scope>NUCLEOTIDE SEQUENCE</scope>
    <source>
        <strain evidence="1">PCE-S</strain>
    </source>
</reference>
<gene>
    <name evidence="1" type="ORF">DPCES_5399</name>
</gene>